<reference evidence="2" key="1">
    <citation type="submission" date="2019-08" db="EMBL/GenBank/DDBJ databases">
        <authorList>
            <person name="Kucharzyk K."/>
            <person name="Murdoch R.W."/>
            <person name="Higgins S."/>
            <person name="Loffler F."/>
        </authorList>
    </citation>
    <scope>NUCLEOTIDE SEQUENCE</scope>
</reference>
<dbReference type="InterPro" id="IPR001584">
    <property type="entry name" value="Integrase_cat-core"/>
</dbReference>
<comment type="caution">
    <text evidence="2">The sequence shown here is derived from an EMBL/GenBank/DDBJ whole genome shotgun (WGS) entry which is preliminary data.</text>
</comment>
<dbReference type="Gene3D" id="3.30.420.10">
    <property type="entry name" value="Ribonuclease H-like superfamily/Ribonuclease H"/>
    <property type="match status" value="1"/>
</dbReference>
<dbReference type="SUPFAM" id="SSF53098">
    <property type="entry name" value="Ribonuclease H-like"/>
    <property type="match status" value="1"/>
</dbReference>
<accession>A0A645IJV9</accession>
<dbReference type="PROSITE" id="PS50994">
    <property type="entry name" value="INTEGRASE"/>
    <property type="match status" value="1"/>
</dbReference>
<dbReference type="PANTHER" id="PTHR46889:SF7">
    <property type="entry name" value="TRANSPOSASE FOR INSERTION SEQUENCE ELEMENT IS904"/>
    <property type="match status" value="1"/>
</dbReference>
<sequence>MRYGFRQSMSRKGNPYDNAIMESFYRTLKRELVQDAGYDNPEQARQEIFQYIELYYNTKRIHSALGWLSPTQFEAQNT</sequence>
<dbReference type="Pfam" id="PF13683">
    <property type="entry name" value="rve_3"/>
    <property type="match status" value="1"/>
</dbReference>
<gene>
    <name evidence="2" type="ORF">SDC9_199226</name>
</gene>
<dbReference type="InterPro" id="IPR036397">
    <property type="entry name" value="RNaseH_sf"/>
</dbReference>
<dbReference type="GO" id="GO:0015074">
    <property type="term" value="P:DNA integration"/>
    <property type="evidence" value="ECO:0007669"/>
    <property type="project" value="InterPro"/>
</dbReference>
<dbReference type="GO" id="GO:0003676">
    <property type="term" value="F:nucleic acid binding"/>
    <property type="evidence" value="ECO:0007669"/>
    <property type="project" value="InterPro"/>
</dbReference>
<protein>
    <recommendedName>
        <fullName evidence="1">Integrase catalytic domain-containing protein</fullName>
    </recommendedName>
</protein>
<dbReference type="AlphaFoldDB" id="A0A645IJV9"/>
<feature type="domain" description="Integrase catalytic" evidence="1">
    <location>
        <begin position="1"/>
        <end position="78"/>
    </location>
</feature>
<name>A0A645IJV9_9ZZZZ</name>
<dbReference type="EMBL" id="VSSQ01116817">
    <property type="protein sequence ID" value="MPN51578.1"/>
    <property type="molecule type" value="Genomic_DNA"/>
</dbReference>
<dbReference type="InterPro" id="IPR012337">
    <property type="entry name" value="RNaseH-like_sf"/>
</dbReference>
<organism evidence="2">
    <name type="scientific">bioreactor metagenome</name>
    <dbReference type="NCBI Taxonomy" id="1076179"/>
    <lineage>
        <taxon>unclassified sequences</taxon>
        <taxon>metagenomes</taxon>
        <taxon>ecological metagenomes</taxon>
    </lineage>
</organism>
<proteinExistence type="predicted"/>
<dbReference type="PANTHER" id="PTHR46889">
    <property type="entry name" value="TRANSPOSASE INSF FOR INSERTION SEQUENCE IS3B-RELATED"/>
    <property type="match status" value="1"/>
</dbReference>
<evidence type="ECO:0000259" key="1">
    <source>
        <dbReference type="PROSITE" id="PS50994"/>
    </source>
</evidence>
<dbReference type="InterPro" id="IPR050900">
    <property type="entry name" value="Transposase_IS3/IS150/IS904"/>
</dbReference>
<evidence type="ECO:0000313" key="2">
    <source>
        <dbReference type="EMBL" id="MPN51578.1"/>
    </source>
</evidence>